<gene>
    <name evidence="1" type="ORF">OV079_49735</name>
</gene>
<evidence type="ECO:0000313" key="2">
    <source>
        <dbReference type="Proteomes" id="UP001150924"/>
    </source>
</evidence>
<name>A0A9X3J385_9BACT</name>
<dbReference type="EMBL" id="JAPNKE010000002">
    <property type="protein sequence ID" value="MCY1013481.1"/>
    <property type="molecule type" value="Genomic_DNA"/>
</dbReference>
<dbReference type="Proteomes" id="UP001150924">
    <property type="component" value="Unassembled WGS sequence"/>
</dbReference>
<dbReference type="PROSITE" id="PS51257">
    <property type="entry name" value="PROKAR_LIPOPROTEIN"/>
    <property type="match status" value="1"/>
</dbReference>
<sequence>MPSKPKRRRCALALGLGLVACREPASSEGACLSPGRSFEERTMIPLFDLAPEAPPWASDLTWYCEEPPPAALLHGTYRSELIWVDGEECDPCDLERIASFAITQVCRGEGPPTMRLLCGPIPLSLQSWQRKGCAYAVATMNNCIVD</sequence>
<accession>A0A9X3J385</accession>
<reference evidence="1" key="1">
    <citation type="submission" date="2022-11" db="EMBL/GenBank/DDBJ databases">
        <title>Minimal conservation of predation-associated metabolite biosynthetic gene clusters underscores biosynthetic potential of Myxococcota including descriptions for ten novel species: Archangium lansinium sp. nov., Myxococcus landrumus sp. nov., Nannocystis bai.</title>
        <authorList>
            <person name="Ahearne A."/>
            <person name="Stevens C."/>
            <person name="Phillips K."/>
        </authorList>
    </citation>
    <scope>NUCLEOTIDE SEQUENCE</scope>
    <source>
        <strain evidence="1">Na p29</strain>
    </source>
</reference>
<organism evidence="1 2">
    <name type="scientific">Nannocystis pusilla</name>
    <dbReference type="NCBI Taxonomy" id="889268"/>
    <lineage>
        <taxon>Bacteria</taxon>
        <taxon>Pseudomonadati</taxon>
        <taxon>Myxococcota</taxon>
        <taxon>Polyangia</taxon>
        <taxon>Nannocystales</taxon>
        <taxon>Nannocystaceae</taxon>
        <taxon>Nannocystis</taxon>
    </lineage>
</organism>
<keyword evidence="2" id="KW-1185">Reference proteome</keyword>
<evidence type="ECO:0008006" key="3">
    <source>
        <dbReference type="Google" id="ProtNLM"/>
    </source>
</evidence>
<protein>
    <recommendedName>
        <fullName evidence="3">Lipoprotein</fullName>
    </recommendedName>
</protein>
<evidence type="ECO:0000313" key="1">
    <source>
        <dbReference type="EMBL" id="MCY1013481.1"/>
    </source>
</evidence>
<dbReference type="AlphaFoldDB" id="A0A9X3J385"/>
<comment type="caution">
    <text evidence="1">The sequence shown here is derived from an EMBL/GenBank/DDBJ whole genome shotgun (WGS) entry which is preliminary data.</text>
</comment>
<proteinExistence type="predicted"/>
<dbReference type="RefSeq" id="WP_267777466.1">
    <property type="nucleotide sequence ID" value="NZ_JAPNKE010000002.1"/>
</dbReference>